<dbReference type="EMBL" id="AVPI01000001">
    <property type="protein sequence ID" value="KGN36028.1"/>
    <property type="molecule type" value="Genomic_DNA"/>
</dbReference>
<feature type="transmembrane region" description="Helical" evidence="1">
    <location>
        <begin position="39"/>
        <end position="55"/>
    </location>
</feature>
<feature type="transmembrane region" description="Helical" evidence="1">
    <location>
        <begin position="61"/>
        <end position="78"/>
    </location>
</feature>
<feature type="transmembrane region" description="Helical" evidence="1">
    <location>
        <begin position="146"/>
        <end position="165"/>
    </location>
</feature>
<feature type="transmembrane region" description="Helical" evidence="1">
    <location>
        <begin position="90"/>
        <end position="107"/>
    </location>
</feature>
<keyword evidence="3" id="KW-1185">Reference proteome</keyword>
<evidence type="ECO:0000313" key="2">
    <source>
        <dbReference type="EMBL" id="KGN36028.1"/>
    </source>
</evidence>
<keyword evidence="1" id="KW-1133">Transmembrane helix</keyword>
<accession>A0ABR4XII8</accession>
<comment type="caution">
    <text evidence="2">The sequence shown here is derived from an EMBL/GenBank/DDBJ whole genome shotgun (WGS) entry which is preliminary data.</text>
</comment>
<proteinExistence type="predicted"/>
<organism evidence="2 3">
    <name type="scientific">Knoellia flava TL1</name>
    <dbReference type="NCBI Taxonomy" id="1385518"/>
    <lineage>
        <taxon>Bacteria</taxon>
        <taxon>Bacillati</taxon>
        <taxon>Actinomycetota</taxon>
        <taxon>Actinomycetes</taxon>
        <taxon>Micrococcales</taxon>
        <taxon>Intrasporangiaceae</taxon>
        <taxon>Knoellia</taxon>
    </lineage>
</organism>
<feature type="transmembrane region" description="Helical" evidence="1">
    <location>
        <begin position="113"/>
        <end position="134"/>
    </location>
</feature>
<keyword evidence="1" id="KW-0472">Membrane</keyword>
<keyword evidence="1" id="KW-0812">Transmembrane</keyword>
<evidence type="ECO:0000313" key="3">
    <source>
        <dbReference type="Proteomes" id="UP000029990"/>
    </source>
</evidence>
<evidence type="ECO:0000256" key="1">
    <source>
        <dbReference type="SAM" id="Phobius"/>
    </source>
</evidence>
<feature type="transmembrane region" description="Helical" evidence="1">
    <location>
        <begin position="171"/>
        <end position="188"/>
    </location>
</feature>
<feature type="transmembrane region" description="Helical" evidence="1">
    <location>
        <begin position="200"/>
        <end position="219"/>
    </location>
</feature>
<sequence length="282" mass="28555">MPTVEASEPVSESRAARRAAREAHLRNPILPPMATERRIPIVLATAVLAVLLAIGTTSDHAIGAAAVAWLGLALAWGWPELLGSPSRFGSSFAVGVAGVLAPATVAATPDDPFLRHVPVVVAAAVLTMFLHQIVRKDGRPRLTRSVAISAAGIAIATIGAAWVPLGRTSGGPEVVVVVAVALAVSALTDLGASIARVRPWMIAVAALLGFLAGGVSGLVVDEVGVVAGVVLGAVSATLAHVMRRVLCVLPPIRGLRGQLTAAAASVLVTGVPVYVLAMILVG</sequence>
<protein>
    <submittedName>
        <fullName evidence="2">Uncharacterized protein</fullName>
    </submittedName>
</protein>
<gene>
    <name evidence="2" type="ORF">N798_00540</name>
</gene>
<dbReference type="Proteomes" id="UP000029990">
    <property type="component" value="Unassembled WGS sequence"/>
</dbReference>
<feature type="transmembrane region" description="Helical" evidence="1">
    <location>
        <begin position="259"/>
        <end position="281"/>
    </location>
</feature>
<reference evidence="2 3" key="1">
    <citation type="submission" date="2013-08" db="EMBL/GenBank/DDBJ databases">
        <title>The genome sequence of Knoellia flava.</title>
        <authorList>
            <person name="Zhu W."/>
            <person name="Wang G."/>
        </authorList>
    </citation>
    <scope>NUCLEOTIDE SEQUENCE [LARGE SCALE GENOMIC DNA]</scope>
    <source>
        <strain evidence="2 3">TL1</strain>
    </source>
</reference>
<name>A0ABR4XII8_9MICO</name>
<feature type="transmembrane region" description="Helical" evidence="1">
    <location>
        <begin position="225"/>
        <end position="247"/>
    </location>
</feature>